<dbReference type="Gene3D" id="1.10.10.10">
    <property type="entry name" value="Winged helix-like DNA-binding domain superfamily/Winged helix DNA-binding domain"/>
    <property type="match status" value="1"/>
</dbReference>
<dbReference type="InterPro" id="IPR000835">
    <property type="entry name" value="HTH_MarR-typ"/>
</dbReference>
<dbReference type="GO" id="GO:0006950">
    <property type="term" value="P:response to stress"/>
    <property type="evidence" value="ECO:0007669"/>
    <property type="project" value="TreeGrafter"/>
</dbReference>
<dbReference type="PANTHER" id="PTHR33164:SF99">
    <property type="entry name" value="MARR FAMILY REGULATORY PROTEIN"/>
    <property type="match status" value="1"/>
</dbReference>
<dbReference type="EMBL" id="PVTI01000010">
    <property type="protein sequence ID" value="PRY59275.1"/>
    <property type="molecule type" value="Genomic_DNA"/>
</dbReference>
<proteinExistence type="predicted"/>
<dbReference type="GO" id="GO:0003677">
    <property type="term" value="F:DNA binding"/>
    <property type="evidence" value="ECO:0007669"/>
    <property type="project" value="UniProtKB-KW"/>
</dbReference>
<keyword evidence="3" id="KW-0804">Transcription</keyword>
<dbReference type="PROSITE" id="PS01117">
    <property type="entry name" value="HTH_MARR_1"/>
    <property type="match status" value="1"/>
</dbReference>
<dbReference type="InterPro" id="IPR036388">
    <property type="entry name" value="WH-like_DNA-bd_sf"/>
</dbReference>
<dbReference type="AlphaFoldDB" id="A0A2T0UMX1"/>
<dbReference type="InterPro" id="IPR036390">
    <property type="entry name" value="WH_DNA-bd_sf"/>
</dbReference>
<sequence length="160" mass="17406">MKGSTTTPATPLDDDALAAGWRDLMQRYQRLSCTLDRTLMSEHELTSSEFNVLEALCVAEPAELKMADLGTRVHLTQSALSRLVGRLEEAGLVHREMCPKDRRAVFARVTDSGRARYAEARPTQRSVLRAEVEAAEAPSTNAFLEACAALPADPADSSSS</sequence>
<feature type="domain" description="HTH marR-type" evidence="4">
    <location>
        <begin position="17"/>
        <end position="149"/>
    </location>
</feature>
<evidence type="ECO:0000313" key="6">
    <source>
        <dbReference type="Proteomes" id="UP000237822"/>
    </source>
</evidence>
<keyword evidence="2 5" id="KW-0238">DNA-binding</keyword>
<keyword evidence="1" id="KW-0805">Transcription regulation</keyword>
<evidence type="ECO:0000313" key="5">
    <source>
        <dbReference type="EMBL" id="PRY59275.1"/>
    </source>
</evidence>
<comment type="caution">
    <text evidence="5">The sequence shown here is derived from an EMBL/GenBank/DDBJ whole genome shotgun (WGS) entry which is preliminary data.</text>
</comment>
<dbReference type="PANTHER" id="PTHR33164">
    <property type="entry name" value="TRANSCRIPTIONAL REGULATOR, MARR FAMILY"/>
    <property type="match status" value="1"/>
</dbReference>
<dbReference type="InterPro" id="IPR023187">
    <property type="entry name" value="Tscrpt_reg_MarR-type_CS"/>
</dbReference>
<gene>
    <name evidence="5" type="ORF">BCF74_11012</name>
</gene>
<dbReference type="SUPFAM" id="SSF46785">
    <property type="entry name" value="Winged helix' DNA-binding domain"/>
    <property type="match status" value="1"/>
</dbReference>
<dbReference type="PROSITE" id="PS50995">
    <property type="entry name" value="HTH_MARR_2"/>
    <property type="match status" value="1"/>
</dbReference>
<dbReference type="Proteomes" id="UP000237822">
    <property type="component" value="Unassembled WGS sequence"/>
</dbReference>
<name>A0A2T0UMX1_9MICO</name>
<dbReference type="InterPro" id="IPR039422">
    <property type="entry name" value="MarR/SlyA-like"/>
</dbReference>
<accession>A0A2T0UMX1</accession>
<evidence type="ECO:0000256" key="3">
    <source>
        <dbReference type="ARBA" id="ARBA00023163"/>
    </source>
</evidence>
<reference evidence="5 6" key="1">
    <citation type="submission" date="2018-03" db="EMBL/GenBank/DDBJ databases">
        <title>Genomic Encyclopedia of Archaeal and Bacterial Type Strains, Phase II (KMG-II): from individual species to whole genera.</title>
        <authorList>
            <person name="Goeker M."/>
        </authorList>
    </citation>
    <scope>NUCLEOTIDE SEQUENCE [LARGE SCALE GENOMIC DNA]</scope>
    <source>
        <strain evidence="5 6">ATCC BAA-1496</strain>
    </source>
</reference>
<protein>
    <submittedName>
        <fullName evidence="5">DNA-binding MarR family transcriptional regulator</fullName>
    </submittedName>
</protein>
<dbReference type="SMART" id="SM00347">
    <property type="entry name" value="HTH_MARR"/>
    <property type="match status" value="1"/>
</dbReference>
<dbReference type="Pfam" id="PF12802">
    <property type="entry name" value="MarR_2"/>
    <property type="match status" value="1"/>
</dbReference>
<evidence type="ECO:0000256" key="1">
    <source>
        <dbReference type="ARBA" id="ARBA00023015"/>
    </source>
</evidence>
<dbReference type="RefSeq" id="WP_218279218.1">
    <property type="nucleotide sequence ID" value="NZ_PVTI01000010.1"/>
</dbReference>
<keyword evidence="6" id="KW-1185">Reference proteome</keyword>
<evidence type="ECO:0000259" key="4">
    <source>
        <dbReference type="PROSITE" id="PS50995"/>
    </source>
</evidence>
<dbReference type="PRINTS" id="PR00598">
    <property type="entry name" value="HTHMARR"/>
</dbReference>
<dbReference type="GO" id="GO:0003700">
    <property type="term" value="F:DNA-binding transcription factor activity"/>
    <property type="evidence" value="ECO:0007669"/>
    <property type="project" value="InterPro"/>
</dbReference>
<evidence type="ECO:0000256" key="2">
    <source>
        <dbReference type="ARBA" id="ARBA00023125"/>
    </source>
</evidence>
<organism evidence="5 6">
    <name type="scientific">Knoellia remsis</name>
    <dbReference type="NCBI Taxonomy" id="407159"/>
    <lineage>
        <taxon>Bacteria</taxon>
        <taxon>Bacillati</taxon>
        <taxon>Actinomycetota</taxon>
        <taxon>Actinomycetes</taxon>
        <taxon>Micrococcales</taxon>
        <taxon>Intrasporangiaceae</taxon>
        <taxon>Knoellia</taxon>
    </lineage>
</organism>